<evidence type="ECO:0008006" key="4">
    <source>
        <dbReference type="Google" id="ProtNLM"/>
    </source>
</evidence>
<evidence type="ECO:0000313" key="2">
    <source>
        <dbReference type="EMBL" id="KAL3079314.1"/>
    </source>
</evidence>
<name>A0ABD2IGS6_HETSC</name>
<organism evidence="2 3">
    <name type="scientific">Heterodera schachtii</name>
    <name type="common">Sugarbeet cyst nematode worm</name>
    <name type="synonym">Tylenchus schachtii</name>
    <dbReference type="NCBI Taxonomy" id="97005"/>
    <lineage>
        <taxon>Eukaryota</taxon>
        <taxon>Metazoa</taxon>
        <taxon>Ecdysozoa</taxon>
        <taxon>Nematoda</taxon>
        <taxon>Chromadorea</taxon>
        <taxon>Rhabditida</taxon>
        <taxon>Tylenchina</taxon>
        <taxon>Tylenchomorpha</taxon>
        <taxon>Tylenchoidea</taxon>
        <taxon>Heteroderidae</taxon>
        <taxon>Heteroderinae</taxon>
        <taxon>Heterodera</taxon>
    </lineage>
</organism>
<dbReference type="AlphaFoldDB" id="A0ABD2IGS6"/>
<keyword evidence="3" id="KW-1185">Reference proteome</keyword>
<gene>
    <name evidence="2" type="ORF">niasHS_012323</name>
</gene>
<dbReference type="Proteomes" id="UP001620645">
    <property type="component" value="Unassembled WGS sequence"/>
</dbReference>
<proteinExistence type="predicted"/>
<comment type="caution">
    <text evidence="2">The sequence shown here is derived from an EMBL/GenBank/DDBJ whole genome shotgun (WGS) entry which is preliminary data.</text>
</comment>
<dbReference type="EMBL" id="JBICCN010000305">
    <property type="protein sequence ID" value="KAL3079314.1"/>
    <property type="molecule type" value="Genomic_DNA"/>
</dbReference>
<reference evidence="2 3" key="1">
    <citation type="submission" date="2024-10" db="EMBL/GenBank/DDBJ databases">
        <authorList>
            <person name="Kim D."/>
        </authorList>
    </citation>
    <scope>NUCLEOTIDE SEQUENCE [LARGE SCALE GENOMIC DNA]</scope>
    <source>
        <strain evidence="2">Taebaek</strain>
    </source>
</reference>
<feature type="region of interest" description="Disordered" evidence="1">
    <location>
        <begin position="39"/>
        <end position="58"/>
    </location>
</feature>
<sequence>MVAFLWTVNNFGWPTDATDDVKIKANRRKLVFQPSKMYKNSSETPKMDSKTASAKRHEKRRRLPHEIIFELVLCVPSTELEARRLLLTCSLIYRLISSSKKTQNWRKPVPILKVDDGLFFTKLTSFPVLPLLPRLHSDSFLFETIMSARFDQYFRTVHHHNCNPTNCTTFDDGVVKSFMALITIDAEQLPPNRTARMAKVDLKNSLEANERLSSLCSIHYYDFKENVTAERLRLNFVSTLSDQEVKQKLFFVMGLLNNEIFKATKGNAFVPPVPLR</sequence>
<protein>
    <recommendedName>
        <fullName evidence="4">F-box domain-containing protein</fullName>
    </recommendedName>
</protein>
<evidence type="ECO:0000256" key="1">
    <source>
        <dbReference type="SAM" id="MobiDB-lite"/>
    </source>
</evidence>
<evidence type="ECO:0000313" key="3">
    <source>
        <dbReference type="Proteomes" id="UP001620645"/>
    </source>
</evidence>
<accession>A0ABD2IGS6</accession>